<dbReference type="AlphaFoldDB" id="A0AAD3MYL0"/>
<evidence type="ECO:0000313" key="2">
    <source>
        <dbReference type="Proteomes" id="UP001279410"/>
    </source>
</evidence>
<evidence type="ECO:0000313" key="1">
    <source>
        <dbReference type="EMBL" id="GLD62558.1"/>
    </source>
</evidence>
<name>A0AAD3MYL0_LATJO</name>
<accession>A0AAD3MYL0</accession>
<sequence length="314" mass="35522">MEEEVLYDTGVPMGSFSSQRREQEVNACPSGWWQNRAVQGQWSAQDHLRHVNVWELQAVHMSLKHFLSYLKGKHVLVRQHLNRVPYQPPKQHQWRKRSYTTQGVPMGSFSSRRETQQMPVFREYFREYSIYQGRGTGAKVDFFASEVMTHCPLSSSLAEETSPSMHQDALAARDTAVLLFHLSRLGLTKNFKKSSLGPGFGLGCMFAVELEIASLIVHLNEALRLDARCPRPQCQVTDDFRCRGYDTAVHMCRIESCRRTLSSVPVKPGELAATVGLSALRDCSVTFVALLTCPPDHLRPETLTALPQEMGARK</sequence>
<organism evidence="1 2">
    <name type="scientific">Lates japonicus</name>
    <name type="common">Japanese lates</name>
    <dbReference type="NCBI Taxonomy" id="270547"/>
    <lineage>
        <taxon>Eukaryota</taxon>
        <taxon>Metazoa</taxon>
        <taxon>Chordata</taxon>
        <taxon>Craniata</taxon>
        <taxon>Vertebrata</taxon>
        <taxon>Euteleostomi</taxon>
        <taxon>Actinopterygii</taxon>
        <taxon>Neopterygii</taxon>
        <taxon>Teleostei</taxon>
        <taxon>Neoteleostei</taxon>
        <taxon>Acanthomorphata</taxon>
        <taxon>Carangaria</taxon>
        <taxon>Carangaria incertae sedis</taxon>
        <taxon>Centropomidae</taxon>
        <taxon>Lates</taxon>
    </lineage>
</organism>
<protein>
    <submittedName>
        <fullName evidence="1">Uncharacterized protein</fullName>
    </submittedName>
</protein>
<keyword evidence="2" id="KW-1185">Reference proteome</keyword>
<dbReference type="EMBL" id="BRZM01000053">
    <property type="protein sequence ID" value="GLD62558.1"/>
    <property type="molecule type" value="Genomic_DNA"/>
</dbReference>
<reference evidence="1" key="1">
    <citation type="submission" date="2022-08" db="EMBL/GenBank/DDBJ databases">
        <title>Genome sequencing of akame (Lates japonicus).</title>
        <authorList>
            <person name="Hashiguchi Y."/>
            <person name="Takahashi H."/>
        </authorList>
    </citation>
    <scope>NUCLEOTIDE SEQUENCE</scope>
    <source>
        <strain evidence="1">Kochi</strain>
    </source>
</reference>
<gene>
    <name evidence="1" type="ORF">AKAME5_001426500</name>
</gene>
<comment type="caution">
    <text evidence="1">The sequence shown here is derived from an EMBL/GenBank/DDBJ whole genome shotgun (WGS) entry which is preliminary data.</text>
</comment>
<proteinExistence type="predicted"/>
<dbReference type="Proteomes" id="UP001279410">
    <property type="component" value="Unassembled WGS sequence"/>
</dbReference>